<accession>A0A2R3ZQ08</accession>
<dbReference type="GO" id="GO:0016878">
    <property type="term" value="F:acid-thiol ligase activity"/>
    <property type="evidence" value="ECO:0007669"/>
    <property type="project" value="UniProtKB-ARBA"/>
</dbReference>
<dbReference type="EMBL" id="MG837054">
    <property type="protein sequence ID" value="AVR52597.1"/>
    <property type="molecule type" value="Genomic_DNA"/>
</dbReference>
<dbReference type="InterPro" id="IPR025110">
    <property type="entry name" value="AMP-bd_C"/>
</dbReference>
<evidence type="ECO:0000313" key="6">
    <source>
        <dbReference type="EMBL" id="AVR52597.1"/>
    </source>
</evidence>
<dbReference type="Gene3D" id="2.30.38.10">
    <property type="entry name" value="Luciferase, Domain 3"/>
    <property type="match status" value="1"/>
</dbReference>
<dbReference type="Gene3D" id="3.40.50.980">
    <property type="match status" value="2"/>
</dbReference>
<sequence length="521" mass="55277">MLSAAAAEHADRTALVHGGTRLTHAELDRRVARTAAGFVRQGIAAGDRVVVQLPNVPEFVIVCFALFRIGAKPVFSLVSHRANEISHLVSLSGAVAYVVPGVHQGFDHTRLALDLVSEYDHLRKVFVLEPGAPDEAGVVVALDDVDAEPAPLPGLDPSDVAFFLLSGGTTALPKLIPRTHDDYAYQTRAAAEMLELGPDDVYLAVLPAEFNFTWGCPGVVGTLRSGGTVVLVDTPIADECFETIERERVTFTSLVPTVAQLWLEAVEWNTADLSSLKLVQIGGARLPRSVAERVTPGLGARLQQVFGMAEGLLSCTRADDSDETVLTTQGRPLSPDDEVRIVGPDGADLPPGGTGELLTRGPYTLQGYYRAPEHNARAFTEDGFYRTGDLARLTQHGDLVIEGRIKDVIIRGGDKVSAGEVEEHLLAHPAVAEVAVVPVPDPFLGERVGAYVVADGTPPELRELKEALHAAGLADYKLPDWLAIVDELPLTGLGKVDKKALAADAAARAGGADAAPAEAGR</sequence>
<reference evidence="6" key="1">
    <citation type="journal article" date="2018" name="Mar. Drugs">
        <title>Identification and Characterization of Mycemycin Biosynthetic Gene Clusters in Streptomyces olivaceus FXJ8.012 and Streptomyces sp. FXJ1.235.</title>
        <authorList>
            <person name="Song F."/>
            <person name="Liu N."/>
            <person name="Liu M."/>
            <person name="Chen Y."/>
            <person name="Huang Y."/>
        </authorList>
    </citation>
    <scope>NUCLEOTIDE SEQUENCE</scope>
    <source>
        <strain evidence="6">FXJ1.235</strain>
    </source>
</reference>
<dbReference type="InterPro" id="IPR045851">
    <property type="entry name" value="AMP-bd_C_sf"/>
</dbReference>
<name>A0A2R3ZQ08_9ACTN</name>
<dbReference type="Gene3D" id="3.30.300.30">
    <property type="match status" value="1"/>
</dbReference>
<evidence type="ECO:0000259" key="5">
    <source>
        <dbReference type="Pfam" id="PF13193"/>
    </source>
</evidence>
<gene>
    <name evidence="6" type="primary">myeF</name>
</gene>
<dbReference type="AlphaFoldDB" id="A0A2R3ZQ08"/>
<dbReference type="FunFam" id="2.30.38.10:FF:000003">
    <property type="entry name" value="Vibriobactin-specific 2,3-dihydroxybenzoate-AMP ligase"/>
    <property type="match status" value="1"/>
</dbReference>
<dbReference type="Pfam" id="PF00501">
    <property type="entry name" value="AMP-binding"/>
    <property type="match status" value="1"/>
</dbReference>
<keyword evidence="2" id="KW-0547">Nucleotide-binding</keyword>
<evidence type="ECO:0000256" key="1">
    <source>
        <dbReference type="ARBA" id="ARBA00022598"/>
    </source>
</evidence>
<organism evidence="6">
    <name type="scientific">Streptomyces sp. FXJ1.235</name>
    <dbReference type="NCBI Taxonomy" id="1454112"/>
    <lineage>
        <taxon>Bacteria</taxon>
        <taxon>Bacillati</taxon>
        <taxon>Actinomycetota</taxon>
        <taxon>Actinomycetes</taxon>
        <taxon>Kitasatosporales</taxon>
        <taxon>Streptomycetaceae</taxon>
        <taxon>Streptomyces</taxon>
    </lineage>
</organism>
<keyword evidence="1 6" id="KW-0436">Ligase</keyword>
<dbReference type="SUPFAM" id="SSF56801">
    <property type="entry name" value="Acetyl-CoA synthetase-like"/>
    <property type="match status" value="1"/>
</dbReference>
<evidence type="ECO:0000256" key="3">
    <source>
        <dbReference type="ARBA" id="ARBA00022840"/>
    </source>
</evidence>
<dbReference type="InterPro" id="IPR050237">
    <property type="entry name" value="ATP-dep_AMP-bd_enzyme"/>
</dbReference>
<proteinExistence type="predicted"/>
<protein>
    <submittedName>
        <fullName evidence="6">2,3-dihydroxybenzoate-AMP ligase</fullName>
    </submittedName>
</protein>
<feature type="domain" description="AMP-binding enzyme C-terminal" evidence="5">
    <location>
        <begin position="420"/>
        <end position="495"/>
    </location>
</feature>
<dbReference type="InterPro" id="IPR000873">
    <property type="entry name" value="AMP-dep_synth/lig_dom"/>
</dbReference>
<dbReference type="Pfam" id="PF13193">
    <property type="entry name" value="AMP-binding_C"/>
    <property type="match status" value="1"/>
</dbReference>
<evidence type="ECO:0000256" key="2">
    <source>
        <dbReference type="ARBA" id="ARBA00022741"/>
    </source>
</evidence>
<evidence type="ECO:0000259" key="4">
    <source>
        <dbReference type="Pfam" id="PF00501"/>
    </source>
</evidence>
<dbReference type="PANTHER" id="PTHR43767">
    <property type="entry name" value="LONG-CHAIN-FATTY-ACID--COA LIGASE"/>
    <property type="match status" value="1"/>
</dbReference>
<dbReference type="PANTHER" id="PTHR43767:SF1">
    <property type="entry name" value="NONRIBOSOMAL PEPTIDE SYNTHASE PES1 (EUROFUNG)-RELATED"/>
    <property type="match status" value="1"/>
</dbReference>
<dbReference type="GO" id="GO:0005524">
    <property type="term" value="F:ATP binding"/>
    <property type="evidence" value="ECO:0007669"/>
    <property type="project" value="UniProtKB-KW"/>
</dbReference>
<keyword evidence="3" id="KW-0067">ATP-binding</keyword>
<feature type="domain" description="AMP-dependent synthetase/ligase" evidence="4">
    <location>
        <begin position="4"/>
        <end position="369"/>
    </location>
</feature>